<accession>A0A8J2JBS1</accession>
<dbReference type="Proteomes" id="UP000708208">
    <property type="component" value="Unassembled WGS sequence"/>
</dbReference>
<evidence type="ECO:0000313" key="1">
    <source>
        <dbReference type="EMBL" id="CAG7702885.1"/>
    </source>
</evidence>
<protein>
    <submittedName>
        <fullName evidence="1">Uncharacterized protein</fullName>
    </submittedName>
</protein>
<dbReference type="AlphaFoldDB" id="A0A8J2JBS1"/>
<name>A0A8J2JBS1_9HEXA</name>
<reference evidence="1" key="1">
    <citation type="submission" date="2021-06" db="EMBL/GenBank/DDBJ databases">
        <authorList>
            <person name="Hodson N. C."/>
            <person name="Mongue J. A."/>
            <person name="Jaron S. K."/>
        </authorList>
    </citation>
    <scope>NUCLEOTIDE SEQUENCE</scope>
</reference>
<comment type="caution">
    <text evidence="1">The sequence shown here is derived from an EMBL/GenBank/DDBJ whole genome shotgun (WGS) entry which is preliminary data.</text>
</comment>
<gene>
    <name evidence="1" type="ORF">AFUS01_LOCUS4445</name>
</gene>
<sequence length="102" mass="11671">MSSLALQHQVSDNQMKSYSAKGDKPVAFQNIALLKQSGENFDESARCLTLKKKYLLDRLCKIQKQILNSSPPEQQRILQLKKGHRDAEVLAVQRWATNWIFG</sequence>
<keyword evidence="2" id="KW-1185">Reference proteome</keyword>
<evidence type="ECO:0000313" key="2">
    <source>
        <dbReference type="Proteomes" id="UP000708208"/>
    </source>
</evidence>
<proteinExistence type="predicted"/>
<organism evidence="1 2">
    <name type="scientific">Allacma fusca</name>
    <dbReference type="NCBI Taxonomy" id="39272"/>
    <lineage>
        <taxon>Eukaryota</taxon>
        <taxon>Metazoa</taxon>
        <taxon>Ecdysozoa</taxon>
        <taxon>Arthropoda</taxon>
        <taxon>Hexapoda</taxon>
        <taxon>Collembola</taxon>
        <taxon>Symphypleona</taxon>
        <taxon>Sminthuridae</taxon>
        <taxon>Allacma</taxon>
    </lineage>
</organism>
<dbReference type="EMBL" id="CAJVCH010027716">
    <property type="protein sequence ID" value="CAG7702885.1"/>
    <property type="molecule type" value="Genomic_DNA"/>
</dbReference>